<evidence type="ECO:0000256" key="1">
    <source>
        <dbReference type="SAM" id="MobiDB-lite"/>
    </source>
</evidence>
<evidence type="ECO:0000313" key="3">
    <source>
        <dbReference type="Proteomes" id="UP000321204"/>
    </source>
</evidence>
<organism evidence="2 3">
    <name type="scientific">Flavisolibacter ginsenosidimutans</name>
    <dbReference type="NCBI Taxonomy" id="661481"/>
    <lineage>
        <taxon>Bacteria</taxon>
        <taxon>Pseudomonadati</taxon>
        <taxon>Bacteroidota</taxon>
        <taxon>Chitinophagia</taxon>
        <taxon>Chitinophagales</taxon>
        <taxon>Chitinophagaceae</taxon>
        <taxon>Flavisolibacter</taxon>
    </lineage>
</organism>
<dbReference type="RefSeq" id="WP_146787415.1">
    <property type="nucleotide sequence ID" value="NZ_BAABIO010000001.1"/>
</dbReference>
<dbReference type="OrthoDB" id="1488385at2"/>
<name>A0A5B8UKH9_9BACT</name>
<dbReference type="InterPro" id="IPR023296">
    <property type="entry name" value="Glyco_hydro_beta-prop_sf"/>
</dbReference>
<accession>A0A5B8UKH9</accession>
<sequence>MAKRKKETKPAADVHDQAYSGGSGSTRVLQAATYDPATVTPEMLSTLINSDVKKPSWKTNKYPVDIEEFRRLQKAAERSDNDTKTALKVADTASGDADEEIAGEGFEMAEDGTATAAGPAPLAPPVTSGFEAIPATGWVPPDCVCAAGPSHVIVAVNAEFRIYSKTGSMLRRTVASSFFSPVLPAGASVKVFDPRILWDHYNGRYLMIFAATQTSPARSWCCVAVTKTADPMGAWWLYALDSAVDGSNPTSNWQDYPMLGMDPNAVYISGNQFKVGGGFQYAKIRILNKSELYAGAPVRWYDFWNLKNPNGSVAFTVQPCVHYRGIGAGDAYFVNAIWPSAGNLTVWTLSDPLRYWRDGGAPTLSKVSVPCRSYDLPPQAKQKGSATTINTNDSRILSAIYQNAGGVLRIWAAHTSKISWSGDSEARSAVQWYEIDVPTKRVIQQNGFGQSGAYYFYPAIQTDINRNAFVVFGRSSAAEFAHLRITGRRVTAPLNDLEGSALLKIGESAHTSGRWGDYFGIGRDGADASKIWAVGEYAESSGFWGTFVVSTKY</sequence>
<proteinExistence type="predicted"/>
<dbReference type="AlphaFoldDB" id="A0A5B8UKH9"/>
<dbReference type="KEGG" id="fgg:FSB75_11645"/>
<dbReference type="Proteomes" id="UP000321204">
    <property type="component" value="Chromosome"/>
</dbReference>
<feature type="region of interest" description="Disordered" evidence="1">
    <location>
        <begin position="1"/>
        <end position="26"/>
    </location>
</feature>
<protein>
    <submittedName>
        <fullName evidence="2">Uncharacterized protein</fullName>
    </submittedName>
</protein>
<evidence type="ECO:0000313" key="2">
    <source>
        <dbReference type="EMBL" id="QEC56520.1"/>
    </source>
</evidence>
<reference evidence="2 3" key="1">
    <citation type="journal article" date="2015" name="Int. J. Syst. Evol. Microbiol.">
        <title>Flavisolibacter ginsenosidimutans sp. nov., with ginsenoside-converting activity isolated from soil used for cultivating ginseng.</title>
        <authorList>
            <person name="Zhao Y."/>
            <person name="Liu Q."/>
            <person name="Kang M.S."/>
            <person name="Jin F."/>
            <person name="Yu H."/>
            <person name="Im W.T."/>
        </authorList>
    </citation>
    <scope>NUCLEOTIDE SEQUENCE [LARGE SCALE GENOMIC DNA]</scope>
    <source>
        <strain evidence="2 3">Gsoil 636</strain>
    </source>
</reference>
<dbReference type="EMBL" id="CP042433">
    <property type="protein sequence ID" value="QEC56520.1"/>
    <property type="molecule type" value="Genomic_DNA"/>
</dbReference>
<keyword evidence="3" id="KW-1185">Reference proteome</keyword>
<gene>
    <name evidence="2" type="ORF">FSB75_11645</name>
</gene>
<dbReference type="SUPFAM" id="SSF75005">
    <property type="entry name" value="Arabinanase/levansucrase/invertase"/>
    <property type="match status" value="1"/>
</dbReference>